<name>A0A9Q1QCN8_9CARY</name>
<keyword evidence="2" id="KW-1185">Reference proteome</keyword>
<gene>
    <name evidence="1" type="ORF">Cgig2_010087</name>
</gene>
<proteinExistence type="predicted"/>
<evidence type="ECO:0000313" key="1">
    <source>
        <dbReference type="EMBL" id="KAJ8437262.1"/>
    </source>
</evidence>
<dbReference type="OrthoDB" id="1938170at2759"/>
<evidence type="ECO:0000313" key="2">
    <source>
        <dbReference type="Proteomes" id="UP001153076"/>
    </source>
</evidence>
<reference evidence="1" key="1">
    <citation type="submission" date="2022-04" db="EMBL/GenBank/DDBJ databases">
        <title>Carnegiea gigantea Genome sequencing and assembly v2.</title>
        <authorList>
            <person name="Copetti D."/>
            <person name="Sanderson M.J."/>
            <person name="Burquez A."/>
            <person name="Wojciechowski M.F."/>
        </authorList>
    </citation>
    <scope>NUCLEOTIDE SEQUENCE</scope>
    <source>
        <strain evidence="1">SGP5-SGP5p</strain>
        <tissue evidence="1">Aerial part</tissue>
    </source>
</reference>
<sequence>MYLPLELDDRVGSDLIARFWVKAYDVPGKKQTIFFAQLLASKMGDFVSCDKATMVGKDISKPLRRGIYVKIVDKQLWIKFKYVKLPDFCFKSGKLGHTLLRYDLVQTDETNANLQYGLEEKQLFLVCKNKAPYPNARVKLVYENSTFIDKPVQYPSSITGGSSDLIMDMKNMIQPSPEVSKRKPDDS</sequence>
<comment type="caution">
    <text evidence="1">The sequence shown here is derived from an EMBL/GenBank/DDBJ whole genome shotgun (WGS) entry which is preliminary data.</text>
</comment>
<organism evidence="1 2">
    <name type="scientific">Carnegiea gigantea</name>
    <dbReference type="NCBI Taxonomy" id="171969"/>
    <lineage>
        <taxon>Eukaryota</taxon>
        <taxon>Viridiplantae</taxon>
        <taxon>Streptophyta</taxon>
        <taxon>Embryophyta</taxon>
        <taxon>Tracheophyta</taxon>
        <taxon>Spermatophyta</taxon>
        <taxon>Magnoliopsida</taxon>
        <taxon>eudicotyledons</taxon>
        <taxon>Gunneridae</taxon>
        <taxon>Pentapetalae</taxon>
        <taxon>Caryophyllales</taxon>
        <taxon>Cactineae</taxon>
        <taxon>Cactaceae</taxon>
        <taxon>Cactoideae</taxon>
        <taxon>Echinocereeae</taxon>
        <taxon>Carnegiea</taxon>
    </lineage>
</organism>
<dbReference type="EMBL" id="JAKOGI010000309">
    <property type="protein sequence ID" value="KAJ8437262.1"/>
    <property type="molecule type" value="Genomic_DNA"/>
</dbReference>
<dbReference type="AlphaFoldDB" id="A0A9Q1QCN8"/>
<dbReference type="Proteomes" id="UP001153076">
    <property type="component" value="Unassembled WGS sequence"/>
</dbReference>
<protein>
    <submittedName>
        <fullName evidence="1">Uncharacterized protein</fullName>
    </submittedName>
</protein>
<accession>A0A9Q1QCN8</accession>